<keyword evidence="1" id="KW-1133">Transmembrane helix</keyword>
<sequence length="353" mass="38968">MSRQPIFHARQLVGMPAIITNAAIAAMIQLMMEPPIKSTSPANQRLFRPTTRLSGHSNLGLAYRQETGFSLIELMVALALGLALIVVVTSLFFSTQLSARLNFDNGNMQEDGYVAMTTIGRNLMQAGYGNMLTTTTTDFGGVGFKACQKGFKMPLTTDLTCKAHGLPEFLVSYVVDRPKDAKDYNNADCNNFFPLAEKVEGSKPLIVTNRFFLQRNFGEDSPSLYCQGNGEVPAGEDGAQPIMGNVIDMGFTFGVDTKGQYAPTTFYTNTDQVQALPVSAGNKTNWDQVISVKVCLEAHSTNLITTRDQTFTDCHNVRKTVNDKRLYRTFTRTFALRNHAQPTLMEAKNENPQ</sequence>
<keyword evidence="3" id="KW-1185">Reference proteome</keyword>
<dbReference type="Pfam" id="PF07963">
    <property type="entry name" value="N_methyl"/>
    <property type="match status" value="1"/>
</dbReference>
<comment type="caution">
    <text evidence="2">The sequence shown here is derived from an EMBL/GenBank/DDBJ whole genome shotgun (WGS) entry which is preliminary data.</text>
</comment>
<dbReference type="InterPro" id="IPR012902">
    <property type="entry name" value="N_methyl_site"/>
</dbReference>
<name>A0A840RV87_9BURK</name>
<evidence type="ECO:0000313" key="3">
    <source>
        <dbReference type="Proteomes" id="UP000571084"/>
    </source>
</evidence>
<feature type="transmembrane region" description="Helical" evidence="1">
    <location>
        <begin position="12"/>
        <end position="32"/>
    </location>
</feature>
<dbReference type="AlphaFoldDB" id="A0A840RV87"/>
<evidence type="ECO:0000256" key="1">
    <source>
        <dbReference type="SAM" id="Phobius"/>
    </source>
</evidence>
<reference evidence="2 3" key="1">
    <citation type="submission" date="2020-08" db="EMBL/GenBank/DDBJ databases">
        <title>Genomic Encyclopedia of Type Strains, Phase IV (KMG-IV): sequencing the most valuable type-strain genomes for metagenomic binning, comparative biology and taxonomic classification.</title>
        <authorList>
            <person name="Goeker M."/>
        </authorList>
    </citation>
    <scope>NUCLEOTIDE SEQUENCE [LARGE SCALE GENOMIC DNA]</scope>
    <source>
        <strain evidence="2 3">DSM 23240</strain>
    </source>
</reference>
<dbReference type="PROSITE" id="PS00409">
    <property type="entry name" value="PROKAR_NTER_METHYL"/>
    <property type="match status" value="1"/>
</dbReference>
<organism evidence="2 3">
    <name type="scientific">Glaciimonas immobilis</name>
    <dbReference type="NCBI Taxonomy" id="728004"/>
    <lineage>
        <taxon>Bacteria</taxon>
        <taxon>Pseudomonadati</taxon>
        <taxon>Pseudomonadota</taxon>
        <taxon>Betaproteobacteria</taxon>
        <taxon>Burkholderiales</taxon>
        <taxon>Oxalobacteraceae</taxon>
        <taxon>Glaciimonas</taxon>
    </lineage>
</organism>
<dbReference type="Pfam" id="PF16074">
    <property type="entry name" value="PilW"/>
    <property type="match status" value="1"/>
</dbReference>
<accession>A0A840RV87</accession>
<proteinExistence type="predicted"/>
<dbReference type="GO" id="GO:0043683">
    <property type="term" value="P:type IV pilus assembly"/>
    <property type="evidence" value="ECO:0007669"/>
    <property type="project" value="InterPro"/>
</dbReference>
<dbReference type="Proteomes" id="UP000571084">
    <property type="component" value="Unassembled WGS sequence"/>
</dbReference>
<gene>
    <name evidence="2" type="ORF">HNR39_002426</name>
</gene>
<dbReference type="InterPro" id="IPR032092">
    <property type="entry name" value="PilW"/>
</dbReference>
<keyword evidence="1" id="KW-0812">Transmembrane</keyword>
<keyword evidence="1" id="KW-0472">Membrane</keyword>
<feature type="transmembrane region" description="Helical" evidence="1">
    <location>
        <begin position="69"/>
        <end position="93"/>
    </location>
</feature>
<dbReference type="NCBIfam" id="TIGR02532">
    <property type="entry name" value="IV_pilin_GFxxxE"/>
    <property type="match status" value="1"/>
</dbReference>
<dbReference type="EMBL" id="JACHHQ010000005">
    <property type="protein sequence ID" value="MBB5200584.1"/>
    <property type="molecule type" value="Genomic_DNA"/>
</dbReference>
<evidence type="ECO:0000313" key="2">
    <source>
        <dbReference type="EMBL" id="MBB5200584.1"/>
    </source>
</evidence>
<dbReference type="RefSeq" id="WP_168055926.1">
    <property type="nucleotide sequence ID" value="NZ_JAAOZT010000007.1"/>
</dbReference>
<protein>
    <submittedName>
        <fullName evidence="2">Type IV pilus assembly protein PilW</fullName>
    </submittedName>
</protein>